<gene>
    <name evidence="2" type="ORF">M441DRAFT_336017</name>
</gene>
<accession>A0A2T3ZG52</accession>
<dbReference type="EMBL" id="KZ679258">
    <property type="protein sequence ID" value="PTB43787.1"/>
    <property type="molecule type" value="Genomic_DNA"/>
</dbReference>
<reference evidence="2 3" key="1">
    <citation type="submission" date="2016-07" db="EMBL/GenBank/DDBJ databases">
        <title>Multiple horizontal gene transfer events from other fungi enriched the ability of initially mycotrophic Trichoderma (Ascomycota) to feed on dead plant biomass.</title>
        <authorList>
            <consortium name="DOE Joint Genome Institute"/>
            <person name="Aerts A."/>
            <person name="Atanasova L."/>
            <person name="Chenthamara K."/>
            <person name="Zhang J."/>
            <person name="Grujic M."/>
            <person name="Henrissat B."/>
            <person name="Kuo A."/>
            <person name="Salamov A."/>
            <person name="Lipzen A."/>
            <person name="Labutti K."/>
            <person name="Barry K."/>
            <person name="Miao Y."/>
            <person name="Rahimi M.J."/>
            <person name="Shen Q."/>
            <person name="Grigoriev I.V."/>
            <person name="Kubicek C.P."/>
            <person name="Druzhinina I.S."/>
        </authorList>
    </citation>
    <scope>NUCLEOTIDE SEQUENCE [LARGE SCALE GENOMIC DNA]</scope>
    <source>
        <strain evidence="2 3">CBS 433.97</strain>
    </source>
</reference>
<feature type="transmembrane region" description="Helical" evidence="1">
    <location>
        <begin position="156"/>
        <end position="172"/>
    </location>
</feature>
<name>A0A2T3ZG52_TRIA4</name>
<keyword evidence="1" id="KW-1133">Transmembrane helix</keyword>
<keyword evidence="1" id="KW-0812">Transmembrane</keyword>
<evidence type="ECO:0000313" key="2">
    <source>
        <dbReference type="EMBL" id="PTB43787.1"/>
    </source>
</evidence>
<proteinExistence type="predicted"/>
<keyword evidence="3" id="KW-1185">Reference proteome</keyword>
<evidence type="ECO:0000256" key="1">
    <source>
        <dbReference type="SAM" id="Phobius"/>
    </source>
</evidence>
<protein>
    <submittedName>
        <fullName evidence="2">Uncharacterized protein</fullName>
    </submittedName>
</protein>
<sequence length="173" mass="19849">METTCLFLGGKREIQESKRHRLTVARPVLRLTEGCLRVILGHGSLHPYSYGIHRRFGLVYYIDIWRMHTQPDGHITMHQRGTWGSAAAKAGAMIVTSIFSYKQKNILGRYHEGVNWTGCWTGRIDGYATSSCLFFLFSSSSYFFTVFFFLSNGLRNPTGSLFFISFVIWLIIF</sequence>
<evidence type="ECO:0000313" key="3">
    <source>
        <dbReference type="Proteomes" id="UP000240493"/>
    </source>
</evidence>
<organism evidence="2 3">
    <name type="scientific">Trichoderma asperellum (strain ATCC 204424 / CBS 433.97 / NBRC 101777)</name>
    <dbReference type="NCBI Taxonomy" id="1042311"/>
    <lineage>
        <taxon>Eukaryota</taxon>
        <taxon>Fungi</taxon>
        <taxon>Dikarya</taxon>
        <taxon>Ascomycota</taxon>
        <taxon>Pezizomycotina</taxon>
        <taxon>Sordariomycetes</taxon>
        <taxon>Hypocreomycetidae</taxon>
        <taxon>Hypocreales</taxon>
        <taxon>Hypocreaceae</taxon>
        <taxon>Trichoderma</taxon>
    </lineage>
</organism>
<dbReference type="AlphaFoldDB" id="A0A2T3ZG52"/>
<dbReference type="Proteomes" id="UP000240493">
    <property type="component" value="Unassembled WGS sequence"/>
</dbReference>
<feature type="transmembrane region" description="Helical" evidence="1">
    <location>
        <begin position="132"/>
        <end position="150"/>
    </location>
</feature>
<keyword evidence="1" id="KW-0472">Membrane</keyword>